<sequence length="380" mass="44777">MFIYVTIFLLIFVLGLLINAYYRANVNICALKHNSNLINSLLSTLGDGFYLWDEKRRIERFSPNLQILLNTVFYSFDEFADFFEESKELQKKFAEAKKVNKSFTIDLKGQDTEIYCTCYGQSIVDNNGQIMGVLLWVQNITNYKLAITSLEYENTTLKENLLNYTDILNNIPYPLWKRDKDFKIKTHNSFYSELVQHNIIDIEQNSQLIGKKNNKTNQKVQYAIINNERKLYNMIEIPIKNFTEFIGYGEDITRLNYFAQELKNYTTLQINLLNNLPNAVAIYNRDGSIIFYNKIFTKLWQLNSSWLDTNPNYSSILQKIYEDSNLLDKEKLDLICQQQYEIFKQVTEPYHGTIILKDNTTLKVTVIPNFKQELTFIYNK</sequence>
<evidence type="ECO:0008006" key="3">
    <source>
        <dbReference type="Google" id="ProtNLM"/>
    </source>
</evidence>
<reference evidence="1 2" key="1">
    <citation type="submission" date="2018-06" db="EMBL/GenBank/DDBJ databases">
        <title>Complete Genome Sequence of Ehrlichia minasensis Isolated From Cattle.</title>
        <authorList>
            <person name="Aguiar D.M."/>
            <person name="Araujo J.P.A.Jr."/>
            <person name="Nakazato L."/>
            <person name="Bard E."/>
            <person name="Cabezas-Cruz A."/>
        </authorList>
    </citation>
    <scope>NUCLEOTIDE SEQUENCE [LARGE SCALE GENOMIC DNA]</scope>
    <source>
        <strain evidence="1 2">B11</strain>
    </source>
</reference>
<name>A0A4Q6I8C6_9RICK</name>
<dbReference type="RefSeq" id="WP_045170848.1">
    <property type="nucleotide sequence ID" value="NZ_QOHL01000005.1"/>
</dbReference>
<evidence type="ECO:0000313" key="1">
    <source>
        <dbReference type="EMBL" id="RZB12889.1"/>
    </source>
</evidence>
<dbReference type="SUPFAM" id="SSF55785">
    <property type="entry name" value="PYP-like sensor domain (PAS domain)"/>
    <property type="match status" value="1"/>
</dbReference>
<proteinExistence type="predicted"/>
<dbReference type="InterPro" id="IPR035965">
    <property type="entry name" value="PAS-like_dom_sf"/>
</dbReference>
<dbReference type="OrthoDB" id="7164295at2"/>
<dbReference type="Proteomes" id="UP000293377">
    <property type="component" value="Unassembled WGS sequence"/>
</dbReference>
<organism evidence="1 2">
    <name type="scientific">Ehrlichia minasensis</name>
    <dbReference type="NCBI Taxonomy" id="1242993"/>
    <lineage>
        <taxon>Bacteria</taxon>
        <taxon>Pseudomonadati</taxon>
        <taxon>Pseudomonadota</taxon>
        <taxon>Alphaproteobacteria</taxon>
        <taxon>Rickettsiales</taxon>
        <taxon>Anaplasmataceae</taxon>
        <taxon>Ehrlichia</taxon>
    </lineage>
</organism>
<evidence type="ECO:0000313" key="2">
    <source>
        <dbReference type="Proteomes" id="UP000293377"/>
    </source>
</evidence>
<accession>A0A4Q6I8C6</accession>
<keyword evidence="2" id="KW-1185">Reference proteome</keyword>
<protein>
    <recommendedName>
        <fullName evidence="3">PAS domain-containing protein</fullName>
    </recommendedName>
</protein>
<gene>
    <name evidence="1" type="ORF">DRF75_01675</name>
</gene>
<dbReference type="STRING" id="1242993.ehr_00255"/>
<dbReference type="AlphaFoldDB" id="A0A4Q6I8C6"/>
<comment type="caution">
    <text evidence="1">The sequence shown here is derived from an EMBL/GenBank/DDBJ whole genome shotgun (WGS) entry which is preliminary data.</text>
</comment>
<dbReference type="Gene3D" id="3.30.450.20">
    <property type="entry name" value="PAS domain"/>
    <property type="match status" value="1"/>
</dbReference>
<dbReference type="EMBL" id="QOHL01000005">
    <property type="protein sequence ID" value="RZB12889.1"/>
    <property type="molecule type" value="Genomic_DNA"/>
</dbReference>